<gene>
    <name evidence="2" type="ORF">MAGMO_4047</name>
</gene>
<feature type="chain" id="PRO_5012639352" evidence="1">
    <location>
        <begin position="27"/>
        <end position="313"/>
    </location>
</feature>
<protein>
    <submittedName>
        <fullName evidence="2">Uncharacterized protein</fullName>
    </submittedName>
</protein>
<accession>A0A1S7LMP0</accession>
<dbReference type="AlphaFoldDB" id="A0A1S7LMP0"/>
<dbReference type="EMBL" id="LO017727">
    <property type="protein sequence ID" value="CRH08175.1"/>
    <property type="molecule type" value="Genomic_DNA"/>
</dbReference>
<sequence length="313" mass="33928">MWLQQSRSSLFCLGLSLFALGSAVEAAPKAKPILGEAIFAQGRIQVIAQSAKKQTQANAQHQARLAAQRALARAVGELPFAAEKSVADLVRYPQIAQGVQQILRGAKSCGHGFHSGHGQAWHCLRLSLAGEQGVRRAMSPITHPYQLPAGGAYLSGDALKEEPVKRGLRLNLNDLKKMIPFSLRKEGAPQGPVDGVVIDVRALPYTPTLYKRLVDPRSWALYDPRNVEHGVWLARGSGGHAYSMGSAKAELRRLGSANPLVIKGEQVTATMDLMIRHTDAQKLQQADDQNGFLRKGRLVYLLEPLVETGGSVP</sequence>
<feature type="signal peptide" evidence="1">
    <location>
        <begin position="1"/>
        <end position="26"/>
    </location>
</feature>
<evidence type="ECO:0000313" key="2">
    <source>
        <dbReference type="EMBL" id="CRH08175.1"/>
    </source>
</evidence>
<evidence type="ECO:0000256" key="1">
    <source>
        <dbReference type="SAM" id="SignalP"/>
    </source>
</evidence>
<proteinExistence type="predicted"/>
<keyword evidence="1" id="KW-0732">Signal</keyword>
<organism evidence="2">
    <name type="scientific">Magnetococcus massalia (strain MO-1)</name>
    <dbReference type="NCBI Taxonomy" id="451514"/>
    <lineage>
        <taxon>Bacteria</taxon>
        <taxon>Pseudomonadati</taxon>
        <taxon>Pseudomonadota</taxon>
        <taxon>Magnetococcia</taxon>
        <taxon>Magnetococcales</taxon>
        <taxon>Magnetococcaceae</taxon>
        <taxon>Magnetococcus</taxon>
    </lineage>
</organism>
<name>A0A1S7LMP0_MAGMO</name>
<reference evidence="2" key="1">
    <citation type="submission" date="2015-04" db="EMBL/GenBank/DDBJ databases">
        <authorList>
            <person name="Syromyatnikov M.Y."/>
            <person name="Popov V.N."/>
        </authorList>
    </citation>
    <scope>NUCLEOTIDE SEQUENCE</scope>
    <source>
        <strain evidence="2">MO-1</strain>
    </source>
</reference>